<dbReference type="Gene3D" id="3.90.1720.30">
    <property type="entry name" value="PPPDE domains"/>
    <property type="match status" value="1"/>
</dbReference>
<organism evidence="5 6">
    <name type="scientific">Babesia duncani</name>
    <dbReference type="NCBI Taxonomy" id="323732"/>
    <lineage>
        <taxon>Eukaryota</taxon>
        <taxon>Sar</taxon>
        <taxon>Alveolata</taxon>
        <taxon>Apicomplexa</taxon>
        <taxon>Aconoidasida</taxon>
        <taxon>Piroplasmida</taxon>
        <taxon>Babesiidae</taxon>
        <taxon>Babesia</taxon>
    </lineage>
</organism>
<dbReference type="GO" id="GO:0006508">
    <property type="term" value="P:proteolysis"/>
    <property type="evidence" value="ECO:0007669"/>
    <property type="project" value="UniProtKB-KW"/>
</dbReference>
<accession>A0AAD9UQQ9</accession>
<protein>
    <submittedName>
        <fullName evidence="5">Bifunctional PPPDE peptidase domain superfamily/PPPDE peptidase domain</fullName>
    </submittedName>
</protein>
<name>A0AAD9UQQ9_9APIC</name>
<dbReference type="GO" id="GO:0070646">
    <property type="term" value="P:protein modification by small protein removal"/>
    <property type="evidence" value="ECO:0007669"/>
    <property type="project" value="TreeGrafter"/>
</dbReference>
<evidence type="ECO:0000313" key="5">
    <source>
        <dbReference type="EMBL" id="KAK2198356.1"/>
    </source>
</evidence>
<comment type="similarity">
    <text evidence="1">Belongs to the DeSI family.</text>
</comment>
<gene>
    <name evidence="5" type="ORF">BdWA1_001368</name>
</gene>
<keyword evidence="3" id="KW-0378">Hydrolase</keyword>
<dbReference type="EMBL" id="JALLKP010000001">
    <property type="protein sequence ID" value="KAK2198356.1"/>
    <property type="molecule type" value="Genomic_DNA"/>
</dbReference>
<dbReference type="GO" id="GO:0008233">
    <property type="term" value="F:peptidase activity"/>
    <property type="evidence" value="ECO:0007669"/>
    <property type="project" value="UniProtKB-KW"/>
</dbReference>
<dbReference type="RefSeq" id="XP_067805198.1">
    <property type="nucleotide sequence ID" value="XM_067946407.1"/>
</dbReference>
<evidence type="ECO:0000256" key="1">
    <source>
        <dbReference type="ARBA" id="ARBA00008140"/>
    </source>
</evidence>
<evidence type="ECO:0000256" key="3">
    <source>
        <dbReference type="ARBA" id="ARBA00022801"/>
    </source>
</evidence>
<dbReference type="SMART" id="SM01179">
    <property type="entry name" value="DUF862"/>
    <property type="match status" value="1"/>
</dbReference>
<sequence>MTQAEKFYFGNGSNVKPLMQVADGVPAEAPKGTFPVYLKAYDLSHGLVSQISMPILGFQLEAVWHTGIAVYGNEYMFGDGIYSAKEEDCERLVNHPLLRKILLGYTSVTEENFKKHLEELSEAFSIDTYDLTSWNCNNFSNVISEFLLGTEIPCEFINFVDKIKNTQNGAYILDIIKAGRMQDKNSFVVPGQF</sequence>
<keyword evidence="2" id="KW-0645">Protease</keyword>
<dbReference type="Pfam" id="PF05903">
    <property type="entry name" value="Peptidase_C97"/>
    <property type="match status" value="1"/>
</dbReference>
<dbReference type="PROSITE" id="PS51858">
    <property type="entry name" value="PPPDE"/>
    <property type="match status" value="1"/>
</dbReference>
<dbReference type="InterPro" id="IPR042266">
    <property type="entry name" value="PPPDE_sf"/>
</dbReference>
<reference evidence="5" key="1">
    <citation type="journal article" date="2023" name="Nat. Microbiol.">
        <title>Babesia duncani multi-omics identifies virulence factors and drug targets.</title>
        <authorList>
            <person name="Singh P."/>
            <person name="Lonardi S."/>
            <person name="Liang Q."/>
            <person name="Vydyam P."/>
            <person name="Khabirova E."/>
            <person name="Fang T."/>
            <person name="Gihaz S."/>
            <person name="Thekkiniath J."/>
            <person name="Munshi M."/>
            <person name="Abel S."/>
            <person name="Ciampossin L."/>
            <person name="Batugedara G."/>
            <person name="Gupta M."/>
            <person name="Lu X.M."/>
            <person name="Lenz T."/>
            <person name="Chakravarty S."/>
            <person name="Cornillot E."/>
            <person name="Hu Y."/>
            <person name="Ma W."/>
            <person name="Gonzalez L.M."/>
            <person name="Sanchez S."/>
            <person name="Estrada K."/>
            <person name="Sanchez-Flores A."/>
            <person name="Montero E."/>
            <person name="Harb O.S."/>
            <person name="Le Roch K.G."/>
            <person name="Mamoun C.B."/>
        </authorList>
    </citation>
    <scope>NUCLEOTIDE SEQUENCE</scope>
    <source>
        <strain evidence="5">WA1</strain>
    </source>
</reference>
<dbReference type="InterPro" id="IPR008580">
    <property type="entry name" value="PPPDE_dom"/>
</dbReference>
<dbReference type="KEGG" id="bdw:94335666"/>
<comment type="caution">
    <text evidence="5">The sequence shown here is derived from an EMBL/GenBank/DDBJ whole genome shotgun (WGS) entry which is preliminary data.</text>
</comment>
<evidence type="ECO:0000259" key="4">
    <source>
        <dbReference type="PROSITE" id="PS51858"/>
    </source>
</evidence>
<proteinExistence type="inferred from homology"/>
<keyword evidence="6" id="KW-1185">Reference proteome</keyword>
<evidence type="ECO:0000313" key="6">
    <source>
        <dbReference type="Proteomes" id="UP001214638"/>
    </source>
</evidence>
<dbReference type="PANTHER" id="PTHR12378:SF7">
    <property type="entry name" value="DESUMOYLATING ISOPEPTIDASE 1"/>
    <property type="match status" value="1"/>
</dbReference>
<dbReference type="Proteomes" id="UP001214638">
    <property type="component" value="Unassembled WGS sequence"/>
</dbReference>
<dbReference type="AlphaFoldDB" id="A0AAD9UQQ9"/>
<feature type="domain" description="PPPDE" evidence="4">
    <location>
        <begin position="34"/>
        <end position="186"/>
    </location>
</feature>
<evidence type="ECO:0000256" key="2">
    <source>
        <dbReference type="ARBA" id="ARBA00022670"/>
    </source>
</evidence>
<dbReference type="PANTHER" id="PTHR12378">
    <property type="entry name" value="DESUMOYLATING ISOPEPTIDASE"/>
    <property type="match status" value="1"/>
</dbReference>
<dbReference type="GeneID" id="94335666"/>